<comment type="caution">
    <text evidence="1">The sequence shown here is derived from an EMBL/GenBank/DDBJ whole genome shotgun (WGS) entry which is preliminary data.</text>
</comment>
<protein>
    <submittedName>
        <fullName evidence="1">Uncharacterized protein</fullName>
    </submittedName>
</protein>
<dbReference type="Proteomes" id="UP000824120">
    <property type="component" value="Chromosome 2"/>
</dbReference>
<gene>
    <name evidence="1" type="ORF">H5410_010381</name>
</gene>
<evidence type="ECO:0000313" key="2">
    <source>
        <dbReference type="Proteomes" id="UP000824120"/>
    </source>
</evidence>
<dbReference type="AlphaFoldDB" id="A0A9J6ALJ8"/>
<organism evidence="1 2">
    <name type="scientific">Solanum commersonii</name>
    <name type="common">Commerson's wild potato</name>
    <name type="synonym">Commerson's nightshade</name>
    <dbReference type="NCBI Taxonomy" id="4109"/>
    <lineage>
        <taxon>Eukaryota</taxon>
        <taxon>Viridiplantae</taxon>
        <taxon>Streptophyta</taxon>
        <taxon>Embryophyta</taxon>
        <taxon>Tracheophyta</taxon>
        <taxon>Spermatophyta</taxon>
        <taxon>Magnoliopsida</taxon>
        <taxon>eudicotyledons</taxon>
        <taxon>Gunneridae</taxon>
        <taxon>Pentapetalae</taxon>
        <taxon>asterids</taxon>
        <taxon>lamiids</taxon>
        <taxon>Solanales</taxon>
        <taxon>Solanaceae</taxon>
        <taxon>Solanoideae</taxon>
        <taxon>Solaneae</taxon>
        <taxon>Solanum</taxon>
    </lineage>
</organism>
<sequence>MPALSQKVAIFNSPRLEANRRKCLASPYRQRRKASAFHNTAQNFLVSSGTFNLIRTGIIQNQILWVNRGHVSIVASSVSSPLDQYFLLKFST</sequence>
<keyword evidence="2" id="KW-1185">Reference proteome</keyword>
<proteinExistence type="predicted"/>
<dbReference type="EMBL" id="JACXVP010000002">
    <property type="protein sequence ID" value="KAG5625163.1"/>
    <property type="molecule type" value="Genomic_DNA"/>
</dbReference>
<reference evidence="1 2" key="1">
    <citation type="submission" date="2020-09" db="EMBL/GenBank/DDBJ databases">
        <title>De no assembly of potato wild relative species, Solanum commersonii.</title>
        <authorList>
            <person name="Cho K."/>
        </authorList>
    </citation>
    <scope>NUCLEOTIDE SEQUENCE [LARGE SCALE GENOMIC DNA]</scope>
    <source>
        <strain evidence="1">LZ3.2</strain>
        <tissue evidence="1">Leaf</tissue>
    </source>
</reference>
<accession>A0A9J6ALJ8</accession>
<name>A0A9J6ALJ8_SOLCO</name>
<evidence type="ECO:0000313" key="1">
    <source>
        <dbReference type="EMBL" id="KAG5625163.1"/>
    </source>
</evidence>